<dbReference type="GO" id="GO:0006351">
    <property type="term" value="P:DNA-templated transcription"/>
    <property type="evidence" value="ECO:0007669"/>
    <property type="project" value="InterPro"/>
</dbReference>
<sequence length="667" mass="74617">MPGTADQTRSLVKPAGQSRTRTVTMNACLPCRRIKMKCRMRKGEATCERCDRKGLDCIFQEHRRGRKPGTKISKGTRVAGNDNARPAQEAAAAPDNEAGDDNMRSHTTPRTDLDGDRPVSAEPASLQPSELLNREAMRGKFSLLSVLGTDHEGIGAAAEDASVVPPQDAIRIGLVSQSIAEFLFASFINILNPYISQLDPLLHTFSYVRQRSSFLLCSILAVSAKMFNPALYEPLHKHAEDLFVDGFRQGTKSVETAQAILILTYWKEPEDTRSWVTLGYVIRMCMDLGWHKLAPRSIRERDSLTTTQLREVRNIERTWFVLFVYDRSMSLQTGKPWMIERNRFIETIEPWCKDPTATHNDVLLGAFVTLRLLTSEVFRLLGSRRQIDTYDNISSFLTIINSRIDEWESKWLQLCGNESESCHPFLIRFYGTHLRLQLYSLPLQEVLGSASHDVAYNLETLWESYSGAINMLKLVSLFSSRLYFAQDSVHIMTAYSAAFLIKLLLSAPASIVREIEAGTIETIRTAATAFSQQSAPPGSSCFLQARFLDKVVSNYDDIREQNSPRGVSATTRTDICYHSNLATPGTGTRETMTAPSALAEGSCDSIYTQQQAYEENSLPRTFITTAQSSSAVARSTARIDCILTDNDTWADVFANAGFNIQDGFFFS</sequence>
<comment type="caution">
    <text evidence="9">The sequence shown here is derived from an EMBL/GenBank/DDBJ whole genome shotgun (WGS) entry which is preliminary data.</text>
</comment>
<proteinExistence type="predicted"/>
<dbReference type="InterPro" id="IPR036864">
    <property type="entry name" value="Zn2-C6_fun-type_DNA-bd_sf"/>
</dbReference>
<keyword evidence="6" id="KW-0539">Nucleus</keyword>
<dbReference type="GO" id="GO:0000976">
    <property type="term" value="F:transcription cis-regulatory region binding"/>
    <property type="evidence" value="ECO:0007669"/>
    <property type="project" value="TreeGrafter"/>
</dbReference>
<reference evidence="9 10" key="1">
    <citation type="submission" date="2019-06" db="EMBL/GenBank/DDBJ databases">
        <title>Wine fermentation using esterase from Monascus purpureus.</title>
        <authorList>
            <person name="Geng C."/>
            <person name="Zhang Y."/>
        </authorList>
    </citation>
    <scope>NUCLEOTIDE SEQUENCE [LARGE SCALE GENOMIC DNA]</scope>
    <source>
        <strain evidence="9">HQ1</strain>
    </source>
</reference>
<evidence type="ECO:0000256" key="4">
    <source>
        <dbReference type="ARBA" id="ARBA00023125"/>
    </source>
</evidence>
<keyword evidence="4" id="KW-0238">DNA-binding</keyword>
<feature type="region of interest" description="Disordered" evidence="7">
    <location>
        <begin position="66"/>
        <end position="129"/>
    </location>
</feature>
<gene>
    <name evidence="9" type="ORF">MPDQ_004263</name>
</gene>
<keyword evidence="2" id="KW-0479">Metal-binding</keyword>
<dbReference type="PROSITE" id="PS50048">
    <property type="entry name" value="ZN2_CY6_FUNGAL_2"/>
    <property type="match status" value="1"/>
</dbReference>
<keyword evidence="10" id="KW-1185">Reference proteome</keyword>
<evidence type="ECO:0000313" key="9">
    <source>
        <dbReference type="EMBL" id="TQB74821.1"/>
    </source>
</evidence>
<dbReference type="InterPro" id="IPR007219">
    <property type="entry name" value="XnlR_reg_dom"/>
</dbReference>
<organism evidence="9 10">
    <name type="scientific">Monascus purpureus</name>
    <name type="common">Red mold</name>
    <name type="synonym">Monascus anka</name>
    <dbReference type="NCBI Taxonomy" id="5098"/>
    <lineage>
        <taxon>Eukaryota</taxon>
        <taxon>Fungi</taxon>
        <taxon>Dikarya</taxon>
        <taxon>Ascomycota</taxon>
        <taxon>Pezizomycotina</taxon>
        <taxon>Eurotiomycetes</taxon>
        <taxon>Eurotiomycetidae</taxon>
        <taxon>Eurotiales</taxon>
        <taxon>Aspergillaceae</taxon>
        <taxon>Monascus</taxon>
    </lineage>
</organism>
<dbReference type="InterPro" id="IPR001138">
    <property type="entry name" value="Zn2Cys6_DnaBD"/>
</dbReference>
<evidence type="ECO:0000256" key="1">
    <source>
        <dbReference type="ARBA" id="ARBA00004123"/>
    </source>
</evidence>
<dbReference type="PANTHER" id="PTHR31845:SF17">
    <property type="entry name" value="ZN(II)2CYS6 TRANSCRIPTION FACTOR (EUROFUNG)"/>
    <property type="match status" value="1"/>
</dbReference>
<keyword evidence="5" id="KW-0804">Transcription</keyword>
<comment type="subcellular location">
    <subcellularLocation>
        <location evidence="1">Nucleus</location>
    </subcellularLocation>
</comment>
<accession>A0A507R0B4</accession>
<evidence type="ECO:0000256" key="6">
    <source>
        <dbReference type="ARBA" id="ARBA00023242"/>
    </source>
</evidence>
<dbReference type="Gene3D" id="4.10.240.10">
    <property type="entry name" value="Zn(2)-C6 fungal-type DNA-binding domain"/>
    <property type="match status" value="1"/>
</dbReference>
<evidence type="ECO:0000256" key="7">
    <source>
        <dbReference type="SAM" id="MobiDB-lite"/>
    </source>
</evidence>
<dbReference type="AlphaFoldDB" id="A0A507R0B4"/>
<dbReference type="PANTHER" id="PTHR31845">
    <property type="entry name" value="FINGER DOMAIN PROTEIN, PUTATIVE-RELATED"/>
    <property type="match status" value="1"/>
</dbReference>
<dbReference type="STRING" id="5098.A0A507R0B4"/>
<evidence type="ECO:0000259" key="8">
    <source>
        <dbReference type="PROSITE" id="PS50048"/>
    </source>
</evidence>
<feature type="compositionally biased region" description="Low complexity" evidence="7">
    <location>
        <begin position="81"/>
        <end position="96"/>
    </location>
</feature>
<dbReference type="Proteomes" id="UP000319663">
    <property type="component" value="Unassembled WGS sequence"/>
</dbReference>
<name>A0A507R0B4_MONPU</name>
<feature type="compositionally biased region" description="Basic and acidic residues" evidence="7">
    <location>
        <begin position="101"/>
        <end position="119"/>
    </location>
</feature>
<dbReference type="GO" id="GO:0000981">
    <property type="term" value="F:DNA-binding transcription factor activity, RNA polymerase II-specific"/>
    <property type="evidence" value="ECO:0007669"/>
    <property type="project" value="InterPro"/>
</dbReference>
<dbReference type="PROSITE" id="PS00463">
    <property type="entry name" value="ZN2_CY6_FUNGAL_1"/>
    <property type="match status" value="1"/>
</dbReference>
<dbReference type="OrthoDB" id="3163292at2759"/>
<feature type="compositionally biased region" description="Polar residues" evidence="7">
    <location>
        <begin position="1"/>
        <end position="10"/>
    </location>
</feature>
<evidence type="ECO:0000313" key="10">
    <source>
        <dbReference type="Proteomes" id="UP000319663"/>
    </source>
</evidence>
<dbReference type="CDD" id="cd00067">
    <property type="entry name" value="GAL4"/>
    <property type="match status" value="1"/>
</dbReference>
<feature type="domain" description="Zn(2)-C6 fungal-type" evidence="8">
    <location>
        <begin position="27"/>
        <end position="59"/>
    </location>
</feature>
<evidence type="ECO:0000256" key="3">
    <source>
        <dbReference type="ARBA" id="ARBA00023015"/>
    </source>
</evidence>
<feature type="region of interest" description="Disordered" evidence="7">
    <location>
        <begin position="1"/>
        <end position="20"/>
    </location>
</feature>
<evidence type="ECO:0000256" key="2">
    <source>
        <dbReference type="ARBA" id="ARBA00022723"/>
    </source>
</evidence>
<protein>
    <recommendedName>
        <fullName evidence="8">Zn(2)-C6 fungal-type domain-containing protein</fullName>
    </recommendedName>
</protein>
<keyword evidence="3" id="KW-0805">Transcription regulation</keyword>
<dbReference type="SMART" id="SM00066">
    <property type="entry name" value="GAL4"/>
    <property type="match status" value="1"/>
</dbReference>
<dbReference type="GO" id="GO:0008270">
    <property type="term" value="F:zinc ion binding"/>
    <property type="evidence" value="ECO:0007669"/>
    <property type="project" value="InterPro"/>
</dbReference>
<dbReference type="InterPro" id="IPR051089">
    <property type="entry name" value="prtT"/>
</dbReference>
<dbReference type="EMBL" id="VIFY01000027">
    <property type="protein sequence ID" value="TQB74821.1"/>
    <property type="molecule type" value="Genomic_DNA"/>
</dbReference>
<dbReference type="CDD" id="cd12148">
    <property type="entry name" value="fungal_TF_MHR"/>
    <property type="match status" value="1"/>
</dbReference>
<dbReference type="Pfam" id="PF04082">
    <property type="entry name" value="Fungal_trans"/>
    <property type="match status" value="1"/>
</dbReference>
<evidence type="ECO:0000256" key="5">
    <source>
        <dbReference type="ARBA" id="ARBA00023163"/>
    </source>
</evidence>
<dbReference type="SMART" id="SM00906">
    <property type="entry name" value="Fungal_trans"/>
    <property type="match status" value="1"/>
</dbReference>
<dbReference type="GO" id="GO:0005634">
    <property type="term" value="C:nucleus"/>
    <property type="evidence" value="ECO:0007669"/>
    <property type="project" value="UniProtKB-SubCell"/>
</dbReference>
<dbReference type="Pfam" id="PF00172">
    <property type="entry name" value="Zn_clus"/>
    <property type="match status" value="1"/>
</dbReference>
<dbReference type="SUPFAM" id="SSF57701">
    <property type="entry name" value="Zn2/Cys6 DNA-binding domain"/>
    <property type="match status" value="1"/>
</dbReference>